<evidence type="ECO:0000256" key="5">
    <source>
        <dbReference type="ARBA" id="ARBA00023163"/>
    </source>
</evidence>
<dbReference type="RefSeq" id="WP_338046368.1">
    <property type="nucleotide sequence ID" value="NZ_WJIE01000003.1"/>
</dbReference>
<dbReference type="PROSITE" id="PS50931">
    <property type="entry name" value="HTH_LYSR"/>
    <property type="match status" value="1"/>
</dbReference>
<evidence type="ECO:0000259" key="6">
    <source>
        <dbReference type="PROSITE" id="PS50931"/>
    </source>
</evidence>
<protein>
    <submittedName>
        <fullName evidence="7">Transcriptional activator NhaR</fullName>
    </submittedName>
</protein>
<dbReference type="InterPro" id="IPR000847">
    <property type="entry name" value="LysR_HTH_N"/>
</dbReference>
<evidence type="ECO:0000313" key="7">
    <source>
        <dbReference type="EMBL" id="MRG92892.1"/>
    </source>
</evidence>
<dbReference type="GO" id="GO:2000142">
    <property type="term" value="P:regulation of DNA-templated transcription initiation"/>
    <property type="evidence" value="ECO:0007669"/>
    <property type="project" value="TreeGrafter"/>
</dbReference>
<dbReference type="InterPro" id="IPR036390">
    <property type="entry name" value="WH_DNA-bd_sf"/>
</dbReference>
<evidence type="ECO:0000256" key="2">
    <source>
        <dbReference type="ARBA" id="ARBA00023015"/>
    </source>
</evidence>
<accession>A0A6N7PL78</accession>
<evidence type="ECO:0000256" key="3">
    <source>
        <dbReference type="ARBA" id="ARBA00023125"/>
    </source>
</evidence>
<reference evidence="7 8" key="1">
    <citation type="submission" date="2019-10" db="EMBL/GenBank/DDBJ databases">
        <title>A soil myxobacterium in the family Polyangiaceae.</title>
        <authorList>
            <person name="Li Y."/>
            <person name="Wang J."/>
        </authorList>
    </citation>
    <scope>NUCLEOTIDE SEQUENCE [LARGE SCALE GENOMIC DNA]</scope>
    <source>
        <strain evidence="7 8">DSM 14734</strain>
    </source>
</reference>
<dbReference type="Gene3D" id="1.10.10.10">
    <property type="entry name" value="Winged helix-like DNA-binding domain superfamily/Winged helix DNA-binding domain"/>
    <property type="match status" value="1"/>
</dbReference>
<keyword evidence="4" id="KW-0010">Activator</keyword>
<sequence length="299" mass="33102">MEWLNYHHLLYFWVVAREGSIARASQELRLAQPTISGQIRALEEALGEKLFVRSGRHLVLTEVGRVVFRYADDIFSLGRELLDTVKGRPTGRPLRFVVGIADVVPKHIAHRLLEPALALEEPVRMVCREDKADRLLAELALHNLDMVITDAPLGAGMKIKAYSHLLGECGVSFLAAPSVSLDPRRPFPACLDGAPFLLPAEGTMLRRSLEQWFESERIRPRVVGEFDDSALIKVFGQAGAGVVVAPSVIEKEVEGQYDLRIVGSTDAVKERFYAITGERKIKNPATNAVASVARKQIFG</sequence>
<dbReference type="SUPFAM" id="SSF53850">
    <property type="entry name" value="Periplasmic binding protein-like II"/>
    <property type="match status" value="1"/>
</dbReference>
<dbReference type="PANTHER" id="PTHR30293:SF2">
    <property type="entry name" value="TRANSCRIPTIONAL ACTIVATOR PROTEIN NHAR"/>
    <property type="match status" value="1"/>
</dbReference>
<dbReference type="InterPro" id="IPR005119">
    <property type="entry name" value="LysR_subst-bd"/>
</dbReference>
<evidence type="ECO:0000313" key="8">
    <source>
        <dbReference type="Proteomes" id="UP000440224"/>
    </source>
</evidence>
<feature type="domain" description="HTH lysR-type" evidence="6">
    <location>
        <begin position="4"/>
        <end position="61"/>
    </location>
</feature>
<dbReference type="PANTHER" id="PTHR30293">
    <property type="entry name" value="TRANSCRIPTIONAL REGULATORY PROTEIN NAC-RELATED"/>
    <property type="match status" value="1"/>
</dbReference>
<keyword evidence="2" id="KW-0805">Transcription regulation</keyword>
<comment type="caution">
    <text evidence="7">The sequence shown here is derived from an EMBL/GenBank/DDBJ whole genome shotgun (WGS) entry which is preliminary data.</text>
</comment>
<name>A0A6N7PL78_9BACT</name>
<evidence type="ECO:0000256" key="4">
    <source>
        <dbReference type="ARBA" id="ARBA00023159"/>
    </source>
</evidence>
<keyword evidence="5" id="KW-0804">Transcription</keyword>
<evidence type="ECO:0000256" key="1">
    <source>
        <dbReference type="ARBA" id="ARBA00009437"/>
    </source>
</evidence>
<organism evidence="7 8">
    <name type="scientific">Polyangium spumosum</name>
    <dbReference type="NCBI Taxonomy" id="889282"/>
    <lineage>
        <taxon>Bacteria</taxon>
        <taxon>Pseudomonadati</taxon>
        <taxon>Myxococcota</taxon>
        <taxon>Polyangia</taxon>
        <taxon>Polyangiales</taxon>
        <taxon>Polyangiaceae</taxon>
        <taxon>Polyangium</taxon>
    </lineage>
</organism>
<dbReference type="EMBL" id="WJIE01000003">
    <property type="protein sequence ID" value="MRG92892.1"/>
    <property type="molecule type" value="Genomic_DNA"/>
</dbReference>
<dbReference type="NCBIfam" id="NF008284">
    <property type="entry name" value="PRK11062.1"/>
    <property type="match status" value="1"/>
</dbReference>
<proteinExistence type="inferred from homology"/>
<dbReference type="Pfam" id="PF03466">
    <property type="entry name" value="LysR_substrate"/>
    <property type="match status" value="1"/>
</dbReference>
<dbReference type="SUPFAM" id="SSF46785">
    <property type="entry name" value="Winged helix' DNA-binding domain"/>
    <property type="match status" value="1"/>
</dbReference>
<dbReference type="Pfam" id="PF00126">
    <property type="entry name" value="HTH_1"/>
    <property type="match status" value="1"/>
</dbReference>
<keyword evidence="3" id="KW-0238">DNA-binding</keyword>
<dbReference type="PRINTS" id="PR00039">
    <property type="entry name" value="HTHLYSR"/>
</dbReference>
<dbReference type="AlphaFoldDB" id="A0A6N7PL78"/>
<comment type="similarity">
    <text evidence="1">Belongs to the LysR transcriptional regulatory family.</text>
</comment>
<keyword evidence="8" id="KW-1185">Reference proteome</keyword>
<dbReference type="GO" id="GO:0003677">
    <property type="term" value="F:DNA binding"/>
    <property type="evidence" value="ECO:0007669"/>
    <property type="project" value="UniProtKB-KW"/>
</dbReference>
<dbReference type="InterPro" id="IPR036388">
    <property type="entry name" value="WH-like_DNA-bd_sf"/>
</dbReference>
<dbReference type="Proteomes" id="UP000440224">
    <property type="component" value="Unassembled WGS sequence"/>
</dbReference>
<gene>
    <name evidence="7" type="primary">nhaR</name>
    <name evidence="7" type="ORF">GF068_13265</name>
</gene>
<dbReference type="FunFam" id="1.10.10.10:FF:000001">
    <property type="entry name" value="LysR family transcriptional regulator"/>
    <property type="match status" value="1"/>
</dbReference>
<dbReference type="GO" id="GO:0003700">
    <property type="term" value="F:DNA-binding transcription factor activity"/>
    <property type="evidence" value="ECO:0007669"/>
    <property type="project" value="InterPro"/>
</dbReference>
<dbReference type="Gene3D" id="3.40.190.290">
    <property type="match status" value="1"/>
</dbReference>